<evidence type="ECO:0000313" key="3">
    <source>
        <dbReference type="EMBL" id="OLP82625.1"/>
    </source>
</evidence>
<dbReference type="PANTHER" id="PTHR34957:SF1">
    <property type="entry name" value="NUCLEAR TRANSPORT FACTOR 2 (NTF2) FAMILY PROTEIN"/>
    <property type="match status" value="1"/>
</dbReference>
<dbReference type="SUPFAM" id="SSF54427">
    <property type="entry name" value="NTF2-like"/>
    <property type="match status" value="1"/>
</dbReference>
<feature type="region of interest" description="Disordered" evidence="1">
    <location>
        <begin position="233"/>
        <end position="269"/>
    </location>
</feature>
<dbReference type="EMBL" id="LSRX01001178">
    <property type="protein sequence ID" value="OLP82625.1"/>
    <property type="molecule type" value="Genomic_DNA"/>
</dbReference>
<feature type="domain" description="SnoaL-like" evidence="2">
    <location>
        <begin position="67"/>
        <end position="187"/>
    </location>
</feature>
<dbReference type="Gene3D" id="3.10.450.50">
    <property type="match status" value="1"/>
</dbReference>
<evidence type="ECO:0000313" key="4">
    <source>
        <dbReference type="Proteomes" id="UP000186817"/>
    </source>
</evidence>
<dbReference type="PANTHER" id="PTHR34957">
    <property type="entry name" value="NUCLEAR TRANSPORT FACTOR 2 (NTF2) FAMILY PROTEIN"/>
    <property type="match status" value="1"/>
</dbReference>
<comment type="caution">
    <text evidence="3">The sequence shown here is derived from an EMBL/GenBank/DDBJ whole genome shotgun (WGS) entry which is preliminary data.</text>
</comment>
<dbReference type="Proteomes" id="UP000186817">
    <property type="component" value="Unassembled WGS sequence"/>
</dbReference>
<dbReference type="OMA" id="FAQCIHP"/>
<protein>
    <recommendedName>
        <fullName evidence="2">SnoaL-like domain-containing protein</fullName>
    </recommendedName>
</protein>
<dbReference type="OrthoDB" id="2335338at2759"/>
<keyword evidence="4" id="KW-1185">Reference proteome</keyword>
<reference evidence="3 4" key="1">
    <citation type="submission" date="2016-02" db="EMBL/GenBank/DDBJ databases">
        <title>Genome analysis of coral dinoflagellate symbionts highlights evolutionary adaptations to a symbiotic lifestyle.</title>
        <authorList>
            <person name="Aranda M."/>
            <person name="Li Y."/>
            <person name="Liew Y.J."/>
            <person name="Baumgarten S."/>
            <person name="Simakov O."/>
            <person name="Wilson M."/>
            <person name="Piel J."/>
            <person name="Ashoor H."/>
            <person name="Bougouffa S."/>
            <person name="Bajic V.B."/>
            <person name="Ryu T."/>
            <person name="Ravasi T."/>
            <person name="Bayer T."/>
            <person name="Micklem G."/>
            <person name="Kim H."/>
            <person name="Bhak J."/>
            <person name="Lajeunesse T.C."/>
            <person name="Voolstra C.R."/>
        </authorList>
    </citation>
    <scope>NUCLEOTIDE SEQUENCE [LARGE SCALE GENOMIC DNA]</scope>
    <source>
        <strain evidence="3 4">CCMP2467</strain>
    </source>
</reference>
<evidence type="ECO:0000256" key="1">
    <source>
        <dbReference type="SAM" id="MobiDB-lite"/>
    </source>
</evidence>
<accession>A0A1Q9CI75</accession>
<dbReference type="AlphaFoldDB" id="A0A1Q9CI75"/>
<organism evidence="3 4">
    <name type="scientific">Symbiodinium microadriaticum</name>
    <name type="common">Dinoflagellate</name>
    <name type="synonym">Zooxanthella microadriatica</name>
    <dbReference type="NCBI Taxonomy" id="2951"/>
    <lineage>
        <taxon>Eukaryota</taxon>
        <taxon>Sar</taxon>
        <taxon>Alveolata</taxon>
        <taxon>Dinophyceae</taxon>
        <taxon>Suessiales</taxon>
        <taxon>Symbiodiniaceae</taxon>
        <taxon>Symbiodinium</taxon>
    </lineage>
</organism>
<feature type="compositionally biased region" description="Acidic residues" evidence="1">
    <location>
        <begin position="252"/>
        <end position="269"/>
    </location>
</feature>
<dbReference type="Pfam" id="PF13474">
    <property type="entry name" value="SnoaL_3"/>
    <property type="match status" value="1"/>
</dbReference>
<proteinExistence type="predicted"/>
<evidence type="ECO:0000259" key="2">
    <source>
        <dbReference type="Pfam" id="PF13474"/>
    </source>
</evidence>
<gene>
    <name evidence="3" type="ORF">AK812_SmicGene36706</name>
</gene>
<dbReference type="InterPro" id="IPR032710">
    <property type="entry name" value="NTF2-like_dom_sf"/>
</dbReference>
<sequence>MQLFFLAAPPERFQFQLLQVNEEKMSEGAVEELERKMLSSAEAGKFEEAAKHNKQLLSAQLDDEGSVLTANVKFYEAFNKRNLPAMKKCWYNVPFAQCIHPYDEDGHQHTGYTDICSSFERVFKESKMQTQVSFDKVKVNVRGGTAIVTCLERLVGKNYRITLRVSHIFRKSADDRWKMLHRHASKPPGESSGLEADEESFQQFQKVMRAAQNLGLGGNSIVIRAPFFTPEHEGEDDGPFGIGGNMTPVPVEQDDDLDEGSDSDSDLENELYVDPDEDEVYDAREAIGGLRKLEIEGVLTREEKVLLLAEMSDNPKENMAERAYTLLLRDVNPEDYEAAWQDFADLLSLQVKRLDKGKSGRKRQAKEGVPDKS</sequence>
<name>A0A1Q9CI75_SYMMI</name>
<dbReference type="InterPro" id="IPR037401">
    <property type="entry name" value="SnoaL-like"/>
</dbReference>